<evidence type="ECO:0000256" key="5">
    <source>
        <dbReference type="ARBA" id="ARBA00022898"/>
    </source>
</evidence>
<keyword evidence="5" id="KW-0663">Pyridoxal phosphate</keyword>
<dbReference type="eggNOG" id="COG0520">
    <property type="taxonomic scope" value="Bacteria"/>
</dbReference>
<dbReference type="RefSeq" id="WP_006297590.1">
    <property type="nucleotide sequence ID" value="NZ_AEGR01000052.1"/>
</dbReference>
<dbReference type="EC" id="2.8.1.7" evidence="3"/>
<evidence type="ECO:0000259" key="8">
    <source>
        <dbReference type="Pfam" id="PF00266"/>
    </source>
</evidence>
<dbReference type="GO" id="GO:0031071">
    <property type="term" value="F:cysteine desulfurase activity"/>
    <property type="evidence" value="ECO:0007669"/>
    <property type="project" value="UniProtKB-EC"/>
</dbReference>
<dbReference type="NCBIfam" id="TIGR01979">
    <property type="entry name" value="sufS"/>
    <property type="match status" value="1"/>
</dbReference>
<feature type="region of interest" description="Disordered" evidence="7">
    <location>
        <begin position="251"/>
        <end position="271"/>
    </location>
</feature>
<keyword evidence="4" id="KW-0808">Transferase</keyword>
<feature type="compositionally biased region" description="Polar residues" evidence="7">
    <location>
        <begin position="260"/>
        <end position="271"/>
    </location>
</feature>
<evidence type="ECO:0000256" key="4">
    <source>
        <dbReference type="ARBA" id="ARBA00022679"/>
    </source>
</evidence>
<dbReference type="STRING" id="887062.HGR_07766"/>
<comment type="cofactor">
    <cofactor evidence="1">
        <name>pyridoxal 5'-phosphate</name>
        <dbReference type="ChEBI" id="CHEBI:597326"/>
    </cofactor>
</comment>
<organism evidence="9 10">
    <name type="scientific">Hylemonella gracilis ATCC 19624</name>
    <dbReference type="NCBI Taxonomy" id="887062"/>
    <lineage>
        <taxon>Bacteria</taxon>
        <taxon>Pseudomonadati</taxon>
        <taxon>Pseudomonadota</taxon>
        <taxon>Betaproteobacteria</taxon>
        <taxon>Burkholderiales</taxon>
        <taxon>Comamonadaceae</taxon>
        <taxon>Hylemonella</taxon>
    </lineage>
</organism>
<dbReference type="Gene3D" id="3.90.1150.10">
    <property type="entry name" value="Aspartate Aminotransferase, domain 1"/>
    <property type="match status" value="1"/>
</dbReference>
<comment type="catalytic activity">
    <reaction evidence="6">
        <text>(sulfur carrier)-H + L-cysteine = (sulfur carrier)-SH + L-alanine</text>
        <dbReference type="Rhea" id="RHEA:43892"/>
        <dbReference type="Rhea" id="RHEA-COMP:14737"/>
        <dbReference type="Rhea" id="RHEA-COMP:14739"/>
        <dbReference type="ChEBI" id="CHEBI:29917"/>
        <dbReference type="ChEBI" id="CHEBI:35235"/>
        <dbReference type="ChEBI" id="CHEBI:57972"/>
        <dbReference type="ChEBI" id="CHEBI:64428"/>
        <dbReference type="EC" id="2.8.1.7"/>
    </reaction>
</comment>
<evidence type="ECO:0000256" key="1">
    <source>
        <dbReference type="ARBA" id="ARBA00001933"/>
    </source>
</evidence>
<dbReference type="PANTHER" id="PTHR43586:SF8">
    <property type="entry name" value="CYSTEINE DESULFURASE 1, CHLOROPLASTIC"/>
    <property type="match status" value="1"/>
</dbReference>
<evidence type="ECO:0000256" key="7">
    <source>
        <dbReference type="SAM" id="MobiDB-lite"/>
    </source>
</evidence>
<dbReference type="InterPro" id="IPR015424">
    <property type="entry name" value="PyrdxlP-dep_Trfase"/>
</dbReference>
<comment type="similarity">
    <text evidence="2">Belongs to the class-V pyridoxal-phosphate-dependent aminotransferase family. Csd subfamily.</text>
</comment>
<dbReference type="Gene3D" id="3.40.640.10">
    <property type="entry name" value="Type I PLP-dependent aspartate aminotransferase-like (Major domain)"/>
    <property type="match status" value="1"/>
</dbReference>
<dbReference type="InterPro" id="IPR010970">
    <property type="entry name" value="Cys_dSase_SufS"/>
</dbReference>
<protein>
    <recommendedName>
        <fullName evidence="3">cysteine desulfurase</fullName>
        <ecNumber evidence="3">2.8.1.7</ecNumber>
    </recommendedName>
</protein>
<comment type="caution">
    <text evidence="9">The sequence shown here is derived from an EMBL/GenBank/DDBJ whole genome shotgun (WGS) entry which is preliminary data.</text>
</comment>
<accession>F3KSX4</accession>
<dbReference type="GO" id="GO:0006534">
    <property type="term" value="P:cysteine metabolic process"/>
    <property type="evidence" value="ECO:0007669"/>
    <property type="project" value="InterPro"/>
</dbReference>
<dbReference type="SUPFAM" id="SSF53383">
    <property type="entry name" value="PLP-dependent transferases"/>
    <property type="match status" value="1"/>
</dbReference>
<feature type="compositionally biased region" description="Low complexity" evidence="7">
    <location>
        <begin position="75"/>
        <end position="86"/>
    </location>
</feature>
<dbReference type="GO" id="GO:0030170">
    <property type="term" value="F:pyridoxal phosphate binding"/>
    <property type="evidence" value="ECO:0007669"/>
    <property type="project" value="InterPro"/>
</dbReference>
<sequence length="689" mass="72035">MNATRTPAPSLSGASLPPGLPDPAAFTHTLTQWAGELFAALPTAAGSAAPTPPTGGVPVAGTPQPAGLSLPSVLTSGPSTPTATAEPGPPPGLNVAPQSPQALASGLASAPALVPHAQAGHGVPDHAVQAAPGYDGRLGSGVLSVPQAPAAYSADIPHVAPSQAGGGSPVHGIASGYYFLGESQDRAPAPAVPSGTADDRVSARSWGLPGDEALRALLADPGRRDGVPGGANAPAPGFYFLDHAFPDAASARNAPHSAAGPQTDSEASLAQRNAVAHPPFDVHAVRRDFPILQERVNGKQIVWFDNAATTQKPQAVIDRLAYFYAHENSNIHRAAHALAARATDAYEDARETVRRFLNASSTEEIIFVRGTTEAINLVAKSWGAKHIGPGDEIIVSHLEHHANIVPWQQLASEKGARLRVIPVDEDGQVLLGEYQKLLSDKTKIVAVTQVSNALGTVTPIKEIVELAHRAGAKALVDGAQSVSHMKVDVQALDADFLVFSGHKIFGPTGIGVVYGKRAILEDTPPWQGGGNMIADVTFERTVFQPPPAKFEAGTGNIADAVGLGAALEYVERIGIENIGRYEHALLEYATQHLRPIPGVRLVGTARDKASVLSFVLEGYSTEEVGKALNAEGIAVRTGHHCAQPILRRFGLETTVRPSLAFYNTCEEVDRFIAVIRRLAAARPTQARGR</sequence>
<feature type="compositionally biased region" description="Low complexity" evidence="7">
    <location>
        <begin position="7"/>
        <end position="24"/>
    </location>
</feature>
<dbReference type="InterPro" id="IPR015422">
    <property type="entry name" value="PyrdxlP-dep_Trfase_small"/>
</dbReference>
<proteinExistence type="inferred from homology"/>
<dbReference type="PANTHER" id="PTHR43586">
    <property type="entry name" value="CYSTEINE DESULFURASE"/>
    <property type="match status" value="1"/>
</dbReference>
<evidence type="ECO:0000256" key="2">
    <source>
        <dbReference type="ARBA" id="ARBA00010447"/>
    </source>
</evidence>
<dbReference type="Pfam" id="PF00266">
    <property type="entry name" value="Aminotran_5"/>
    <property type="match status" value="1"/>
</dbReference>
<feature type="region of interest" description="Disordered" evidence="7">
    <location>
        <begin position="45"/>
        <end position="107"/>
    </location>
</feature>
<dbReference type="AlphaFoldDB" id="F3KSX4"/>
<dbReference type="InterPro" id="IPR015421">
    <property type="entry name" value="PyrdxlP-dep_Trfase_major"/>
</dbReference>
<evidence type="ECO:0000256" key="6">
    <source>
        <dbReference type="ARBA" id="ARBA00050776"/>
    </source>
</evidence>
<evidence type="ECO:0000313" key="9">
    <source>
        <dbReference type="EMBL" id="EGI77193.1"/>
    </source>
</evidence>
<gene>
    <name evidence="9" type="ORF">HGR_07766</name>
</gene>
<evidence type="ECO:0000313" key="10">
    <source>
        <dbReference type="Proteomes" id="UP000016368"/>
    </source>
</evidence>
<dbReference type="InterPro" id="IPR000192">
    <property type="entry name" value="Aminotrans_V_dom"/>
</dbReference>
<feature type="domain" description="Aminotransferase class V" evidence="8">
    <location>
        <begin position="302"/>
        <end position="671"/>
    </location>
</feature>
<keyword evidence="10" id="KW-1185">Reference proteome</keyword>
<reference evidence="9 10" key="1">
    <citation type="journal article" date="2011" name="EMBO J.">
        <title>Structural diversity of bacterial flagellar motors.</title>
        <authorList>
            <person name="Chen S."/>
            <person name="Beeby M."/>
            <person name="Murphy G.E."/>
            <person name="Leadbetter J.R."/>
            <person name="Hendrixson D.R."/>
            <person name="Briegel A."/>
            <person name="Li Z."/>
            <person name="Shi J."/>
            <person name="Tocheva E.I."/>
            <person name="Muller A."/>
            <person name="Dobro M.J."/>
            <person name="Jensen G.J."/>
        </authorList>
    </citation>
    <scope>NUCLEOTIDE SEQUENCE [LARGE SCALE GENOMIC DNA]</scope>
    <source>
        <strain evidence="9 10">ATCC 19624</strain>
    </source>
</reference>
<feature type="region of interest" description="Disordered" evidence="7">
    <location>
        <begin position="1"/>
        <end position="24"/>
    </location>
</feature>
<dbReference type="EMBL" id="AEGR01000052">
    <property type="protein sequence ID" value="EGI77193.1"/>
    <property type="molecule type" value="Genomic_DNA"/>
</dbReference>
<dbReference type="CDD" id="cd06453">
    <property type="entry name" value="SufS_like"/>
    <property type="match status" value="1"/>
</dbReference>
<feature type="compositionally biased region" description="Low complexity" evidence="7">
    <location>
        <begin position="56"/>
        <end position="67"/>
    </location>
</feature>
<evidence type="ECO:0000256" key="3">
    <source>
        <dbReference type="ARBA" id="ARBA00012239"/>
    </source>
</evidence>
<name>F3KSX4_9BURK</name>
<dbReference type="NCBIfam" id="NF041166">
    <property type="entry name" value="f2_encap_cargo1"/>
    <property type="match status" value="1"/>
</dbReference>
<dbReference type="Proteomes" id="UP000016368">
    <property type="component" value="Unassembled WGS sequence"/>
</dbReference>